<dbReference type="OrthoDB" id="30748at2157"/>
<dbReference type="Proteomes" id="UP000001400">
    <property type="component" value="Chromosome"/>
</dbReference>
<dbReference type="SFLD" id="SFLDG01170">
    <property type="entry name" value="Pyruvoyl-dependent_arginine_de"/>
    <property type="match status" value="1"/>
</dbReference>
<comment type="cofactor">
    <cofactor evidence="6">
        <name>pyruvate</name>
        <dbReference type="ChEBI" id="CHEBI:15361"/>
    </cofactor>
    <text evidence="6">Binds 1 pyruvoyl group covalently per subunit.</text>
</comment>
<comment type="similarity">
    <text evidence="1 6">Belongs to the PdaD family.</text>
</comment>
<dbReference type="InterPro" id="IPR002724">
    <property type="entry name" value="Pyruvoyl-dep_arg_deCO2ase"/>
</dbReference>
<evidence type="ECO:0000256" key="4">
    <source>
        <dbReference type="ARBA" id="ARBA00023317"/>
    </source>
</evidence>
<reference evidence="7" key="1">
    <citation type="submission" date="2010-02" db="EMBL/GenBank/DDBJ databases">
        <title>Complete sequence of Aciduliprofundum boonei T469.</title>
        <authorList>
            <consortium name="US DOE Joint Genome Institute"/>
            <person name="Lucas S."/>
            <person name="Copeland A."/>
            <person name="Lapidus A."/>
            <person name="Cheng J.-F."/>
            <person name="Bruce D."/>
            <person name="Goodwin L."/>
            <person name="Pitluck S."/>
            <person name="Saunders E."/>
            <person name="Detter J.C."/>
            <person name="Han C."/>
            <person name="Tapia R."/>
            <person name="Land M."/>
            <person name="Hauser L."/>
            <person name="Kyrpides N."/>
            <person name="Mikhailova N."/>
            <person name="Flores G."/>
            <person name="Reysenbach A.-L."/>
            <person name="Woyke T."/>
        </authorList>
    </citation>
    <scope>NUCLEOTIDE SEQUENCE</scope>
    <source>
        <strain evidence="7">T469</strain>
    </source>
</reference>
<accession>B5IA53</accession>
<sequence length="181" mass="19919">MMNLIPTKVFFTKGVGRHKSELGSFERALRDAGIAQFNLVEVSSIFPPNAEMVSKEEGLQYLKPGQIVFVVLAKNSSNELNRLISASVGLAIPKDRSKYGYLSEHHSFGETAEVAGDYAEDLAAEMLASTMGLQHHLVWDEDKEVWRLDDRILMTSNITATAVVEKPGEWTTVIAAAVLVP</sequence>
<evidence type="ECO:0000256" key="6">
    <source>
        <dbReference type="HAMAP-Rule" id="MF_01404"/>
    </source>
</evidence>
<dbReference type="GO" id="GO:0008792">
    <property type="term" value="F:arginine decarboxylase activity"/>
    <property type="evidence" value="ECO:0007669"/>
    <property type="project" value="UniProtKB-UniRule"/>
</dbReference>
<dbReference type="NCBIfam" id="TIGR00286">
    <property type="entry name" value="pyruvoyl-dependent arginine decarboxylase"/>
    <property type="match status" value="1"/>
</dbReference>
<dbReference type="PIRSF" id="PIRSF005216">
    <property type="entry name" value="Pyruvoyl-dep_arg_deCO2ase"/>
    <property type="match status" value="1"/>
</dbReference>
<dbReference type="InterPro" id="IPR016105">
    <property type="entry name" value="Pyr-dep_his/arg-deCO2ase_sand"/>
</dbReference>
<name>B5IA53_ACIB4</name>
<feature type="chain" id="PRO_5035352687" description="Pyruvoyl-dependent arginine decarboxylase subunit alpha" evidence="6">
    <location>
        <begin position="44"/>
        <end position="181"/>
    </location>
</feature>
<feature type="modified residue" description="Pyruvic acid (Ser)" evidence="6">
    <location>
        <position position="44"/>
    </location>
</feature>
<dbReference type="EMBL" id="CP001941">
    <property type="protein sequence ID" value="ADD08311.1"/>
    <property type="molecule type" value="Genomic_DNA"/>
</dbReference>
<feature type="site" description="Cleavage (non-hydrolytic)" evidence="6">
    <location>
        <begin position="43"/>
        <end position="44"/>
    </location>
</feature>
<evidence type="ECO:0000256" key="5">
    <source>
        <dbReference type="ARBA" id="ARBA00049309"/>
    </source>
</evidence>
<dbReference type="GO" id="GO:0006527">
    <property type="term" value="P:L-arginine catabolic process"/>
    <property type="evidence" value="ECO:0007669"/>
    <property type="project" value="InterPro"/>
</dbReference>
<dbReference type="STRING" id="439481.Aboo_0500"/>
<dbReference type="RefSeq" id="WP_008082491.1">
    <property type="nucleotide sequence ID" value="NC_013926.1"/>
</dbReference>
<keyword evidence="4 6" id="KW-0670">Pyruvate</keyword>
<dbReference type="SUPFAM" id="SSF56271">
    <property type="entry name" value="Pyruvoyl-dependent histidine and arginine decarboxylases"/>
    <property type="match status" value="1"/>
</dbReference>
<evidence type="ECO:0000313" key="7">
    <source>
        <dbReference type="EMBL" id="ADD08311.1"/>
    </source>
</evidence>
<dbReference type="PANTHER" id="PTHR40438:SF1">
    <property type="entry name" value="PYRUVOYL-DEPENDENT ARGININE DECARBOXYLASE"/>
    <property type="match status" value="1"/>
</dbReference>
<keyword evidence="3 6" id="KW-0456">Lyase</keyword>
<dbReference type="KEGG" id="abi:Aboo_0500"/>
<gene>
    <name evidence="6" type="primary">pdaD</name>
    <name evidence="7" type="ordered locus">Aboo_0500</name>
</gene>
<dbReference type="Gene3D" id="3.50.20.10">
    <property type="entry name" value="Pyruvoyl-Dependent Histidine Decarboxylase, subunit B"/>
    <property type="match status" value="1"/>
</dbReference>
<dbReference type="NCBIfam" id="NF009064">
    <property type="entry name" value="PRK12398.1"/>
    <property type="match status" value="1"/>
</dbReference>
<dbReference type="GeneID" id="8827445"/>
<dbReference type="eggNOG" id="arCOG04490">
    <property type="taxonomic scope" value="Archaea"/>
</dbReference>
<dbReference type="PANTHER" id="PTHR40438">
    <property type="entry name" value="PYRUVOYL-DEPENDENT ARGININE DECARBOXYLASE"/>
    <property type="match status" value="1"/>
</dbReference>
<dbReference type="Pfam" id="PF01862">
    <property type="entry name" value="PvlArgDC"/>
    <property type="match status" value="1"/>
</dbReference>
<keyword evidence="8" id="KW-1185">Reference proteome</keyword>
<comment type="catalytic activity">
    <reaction evidence="5 6">
        <text>L-arginine + H(+) = agmatine + CO2</text>
        <dbReference type="Rhea" id="RHEA:17641"/>
        <dbReference type="ChEBI" id="CHEBI:15378"/>
        <dbReference type="ChEBI" id="CHEBI:16526"/>
        <dbReference type="ChEBI" id="CHEBI:32682"/>
        <dbReference type="ChEBI" id="CHEBI:58145"/>
        <dbReference type="EC" id="4.1.1.19"/>
    </reaction>
</comment>
<evidence type="ECO:0000256" key="3">
    <source>
        <dbReference type="ARBA" id="ARBA00023239"/>
    </source>
</evidence>
<evidence type="ECO:0000256" key="2">
    <source>
        <dbReference type="ARBA" id="ARBA00022793"/>
    </source>
</evidence>
<proteinExistence type="inferred from homology"/>
<dbReference type="HAMAP" id="MF_01404">
    <property type="entry name" value="PvlArgDC"/>
    <property type="match status" value="1"/>
</dbReference>
<dbReference type="AlphaFoldDB" id="B5IA53"/>
<keyword evidence="2 6" id="KW-0210">Decarboxylase</keyword>
<protein>
    <recommendedName>
        <fullName evidence="6">Pyruvoyl-dependent arginine decarboxylase</fullName>
        <shortName evidence="6">PvlArgDC</shortName>
        <ecNumber evidence="6">4.1.1.19</ecNumber>
    </recommendedName>
    <component>
        <recommendedName>
            <fullName evidence="6">Pyruvoyl-dependent arginine decarboxylase subunit beta</fullName>
        </recommendedName>
    </component>
    <component>
        <recommendedName>
            <fullName evidence="6">Pyruvoyl-dependent arginine decarboxylase subunit alpha</fullName>
        </recommendedName>
    </component>
</protein>
<dbReference type="HOGENOM" id="CLU_114389_0_0_2"/>
<feature type="chain" id="PRO_5035352686" description="Pyruvoyl-dependent arginine decarboxylase subunit beta" evidence="6">
    <location>
        <begin position="1"/>
        <end position="43"/>
    </location>
</feature>
<organism evidence="7 8">
    <name type="scientific">Aciduliprofundum boonei (strain DSM 19572 / T469)</name>
    <dbReference type="NCBI Taxonomy" id="439481"/>
    <lineage>
        <taxon>Archaea</taxon>
        <taxon>Methanobacteriati</taxon>
        <taxon>Thermoplasmatota</taxon>
        <taxon>DHVE2 group</taxon>
        <taxon>Candidatus Aciduliprofundum</taxon>
    </lineage>
</organism>
<evidence type="ECO:0000313" key="8">
    <source>
        <dbReference type="Proteomes" id="UP000001400"/>
    </source>
</evidence>
<dbReference type="EC" id="4.1.1.19" evidence="6"/>
<dbReference type="Gene3D" id="3.30.60.30">
    <property type="match status" value="1"/>
</dbReference>
<evidence type="ECO:0000256" key="1">
    <source>
        <dbReference type="ARBA" id="ARBA00007412"/>
    </source>
</evidence>
<dbReference type="InterPro" id="IPR016104">
    <property type="entry name" value="Pyr-dep_his/arg-deCO2ase"/>
</dbReference>
<dbReference type="SFLD" id="SFLDS00055">
    <property type="entry name" value="Pyruvoyl-Dependent_Histidine/A"/>
    <property type="match status" value="1"/>
</dbReference>